<feature type="transmembrane region" description="Helical" evidence="1">
    <location>
        <begin position="134"/>
        <end position="153"/>
    </location>
</feature>
<dbReference type="InterPro" id="IPR007065">
    <property type="entry name" value="HPP"/>
</dbReference>
<evidence type="ECO:0000259" key="2">
    <source>
        <dbReference type="Pfam" id="PF04982"/>
    </source>
</evidence>
<accession>A0A1H2U0U6</accession>
<keyword evidence="1" id="KW-0812">Transmembrane</keyword>
<dbReference type="Proteomes" id="UP000198500">
    <property type="component" value="Unassembled WGS sequence"/>
</dbReference>
<proteinExistence type="predicted"/>
<reference evidence="3 4" key="1">
    <citation type="submission" date="2016-10" db="EMBL/GenBank/DDBJ databases">
        <authorList>
            <person name="de Groot N.N."/>
        </authorList>
    </citation>
    <scope>NUCLEOTIDE SEQUENCE [LARGE SCALE GENOMIC DNA]</scope>
    <source>
        <strain evidence="3 4">DSM 19219</strain>
    </source>
</reference>
<evidence type="ECO:0000313" key="3">
    <source>
        <dbReference type="EMBL" id="SDW49835.1"/>
    </source>
</evidence>
<dbReference type="InterPro" id="IPR058581">
    <property type="entry name" value="TM_HPP"/>
</dbReference>
<dbReference type="PANTHER" id="PTHR33741:SF5">
    <property type="entry name" value="TRANSMEMBRANE PROTEIN DDB_G0269096-RELATED"/>
    <property type="match status" value="1"/>
</dbReference>
<feature type="transmembrane region" description="Helical" evidence="1">
    <location>
        <begin position="71"/>
        <end position="89"/>
    </location>
</feature>
<keyword evidence="1" id="KW-0472">Membrane</keyword>
<keyword evidence="4" id="KW-1185">Reference proteome</keyword>
<sequence>MFHKMKGKGIAPARPDTFQILTGLIGGIAGIGAASLLTQLAGVPLLMAPFGATCVLLFAAPQAPLAQPRNVIGGHVVATAVGLAIITAFGSGMWQMAVGVGIAIALMQILRVVHPPAGANPLVVLTAGVHDWGFLVTPVFAGSVILVVIALFINNIGRAKEWPHYWV</sequence>
<organism evidence="3 4">
    <name type="scientific">Aidingimonas halophila</name>
    <dbReference type="NCBI Taxonomy" id="574349"/>
    <lineage>
        <taxon>Bacteria</taxon>
        <taxon>Pseudomonadati</taxon>
        <taxon>Pseudomonadota</taxon>
        <taxon>Gammaproteobacteria</taxon>
        <taxon>Oceanospirillales</taxon>
        <taxon>Halomonadaceae</taxon>
        <taxon>Aidingimonas</taxon>
    </lineage>
</organism>
<gene>
    <name evidence="3" type="ORF">SAMN05443545_10241</name>
</gene>
<feature type="transmembrane region" description="Helical" evidence="1">
    <location>
        <begin position="96"/>
        <end position="114"/>
    </location>
</feature>
<feature type="transmembrane region" description="Helical" evidence="1">
    <location>
        <begin position="20"/>
        <end position="38"/>
    </location>
</feature>
<keyword evidence="1" id="KW-1133">Transmembrane helix</keyword>
<evidence type="ECO:0000313" key="4">
    <source>
        <dbReference type="Proteomes" id="UP000198500"/>
    </source>
</evidence>
<protein>
    <submittedName>
        <fullName evidence="3">HPP family protein</fullName>
    </submittedName>
</protein>
<dbReference type="AlphaFoldDB" id="A0A1H2U0U6"/>
<evidence type="ECO:0000256" key="1">
    <source>
        <dbReference type="SAM" id="Phobius"/>
    </source>
</evidence>
<dbReference type="Pfam" id="PF04982">
    <property type="entry name" value="TM_HPP"/>
    <property type="match status" value="1"/>
</dbReference>
<dbReference type="EMBL" id="FNNI01000002">
    <property type="protein sequence ID" value="SDW49835.1"/>
    <property type="molecule type" value="Genomic_DNA"/>
</dbReference>
<dbReference type="PANTHER" id="PTHR33741">
    <property type="entry name" value="TRANSMEMBRANE PROTEIN DDB_G0269096-RELATED"/>
    <property type="match status" value="1"/>
</dbReference>
<dbReference type="STRING" id="574349.SAMN05443545_10241"/>
<name>A0A1H2U0U6_9GAMM</name>
<feature type="domain" description="HPP transmembrane region" evidence="2">
    <location>
        <begin position="14"/>
        <end position="163"/>
    </location>
</feature>